<protein>
    <submittedName>
        <fullName evidence="2">Uncharacterized protein</fullName>
    </submittedName>
</protein>
<evidence type="ECO:0000313" key="2">
    <source>
        <dbReference type="EMBL" id="RHC41282.1"/>
    </source>
</evidence>
<accession>A0A414A6D6</accession>
<proteinExistence type="predicted"/>
<evidence type="ECO:0000313" key="1">
    <source>
        <dbReference type="EMBL" id="RGW85188.1"/>
    </source>
</evidence>
<dbReference type="EMBL" id="QSHU01000002">
    <property type="protein sequence ID" value="RHC41282.1"/>
    <property type="molecule type" value="Genomic_DNA"/>
</dbReference>
<dbReference type="RefSeq" id="WP_118327325.1">
    <property type="nucleotide sequence ID" value="NZ_JBBNFZ010000039.1"/>
</dbReference>
<dbReference type="EMBL" id="QSAZ01000019">
    <property type="protein sequence ID" value="RGW85188.1"/>
    <property type="molecule type" value="Genomic_DNA"/>
</dbReference>
<reference evidence="3 4" key="1">
    <citation type="submission" date="2018-08" db="EMBL/GenBank/DDBJ databases">
        <title>A genome reference for cultivated species of the human gut microbiota.</title>
        <authorList>
            <person name="Zou Y."/>
            <person name="Xue W."/>
            <person name="Luo G."/>
        </authorList>
    </citation>
    <scope>NUCLEOTIDE SEQUENCE [LARGE SCALE GENOMIC DNA]</scope>
    <source>
        <strain evidence="1 3">AF06-19</strain>
        <strain evidence="2 4">AM36-3AA</strain>
    </source>
</reference>
<dbReference type="Proteomes" id="UP000283683">
    <property type="component" value="Unassembled WGS sequence"/>
</dbReference>
<evidence type="ECO:0000313" key="3">
    <source>
        <dbReference type="Proteomes" id="UP000283683"/>
    </source>
</evidence>
<evidence type="ECO:0000313" key="4">
    <source>
        <dbReference type="Proteomes" id="UP000286104"/>
    </source>
</evidence>
<dbReference type="Proteomes" id="UP000286104">
    <property type="component" value="Unassembled WGS sequence"/>
</dbReference>
<sequence>MKTYAELVKEAIREAHEKAENEYKKFEVGRTYATRSICNSECMFKITIIKRTEKTVTIDKGNGKTKRCKIYTDMRNAEAIYPYGIYSMCPIIDASEKIA</sequence>
<gene>
    <name evidence="2" type="ORF">DW848_02235</name>
    <name evidence="1" type="ORF">DWV45_14785</name>
</gene>
<organism evidence="2 4">
    <name type="scientific">Agathobacter rectalis</name>
    <dbReference type="NCBI Taxonomy" id="39491"/>
    <lineage>
        <taxon>Bacteria</taxon>
        <taxon>Bacillati</taxon>
        <taxon>Bacillota</taxon>
        <taxon>Clostridia</taxon>
        <taxon>Lachnospirales</taxon>
        <taxon>Lachnospiraceae</taxon>
        <taxon>Agathobacter</taxon>
    </lineage>
</organism>
<name>A0A414A6D6_9FIRM</name>
<comment type="caution">
    <text evidence="2">The sequence shown here is derived from an EMBL/GenBank/DDBJ whole genome shotgun (WGS) entry which is preliminary data.</text>
</comment>
<dbReference type="AlphaFoldDB" id="A0A414A6D6"/>